<evidence type="ECO:0000256" key="2">
    <source>
        <dbReference type="RuleBase" id="RU362097"/>
    </source>
</evidence>
<comment type="subcellular location">
    <subcellularLocation>
        <location evidence="2">Cell membrane</location>
        <topology evidence="2">Lipid-anchor</topology>
    </subcellularLocation>
</comment>
<keyword evidence="2" id="KW-0449">Lipoprotein</keyword>
<dbReference type="GO" id="GO:0015562">
    <property type="term" value="F:efflux transmembrane transporter activity"/>
    <property type="evidence" value="ECO:0007669"/>
    <property type="project" value="InterPro"/>
</dbReference>
<evidence type="ECO:0008006" key="5">
    <source>
        <dbReference type="Google" id="ProtNLM"/>
    </source>
</evidence>
<gene>
    <name evidence="3" type="ORF">WJ33_20795</name>
</gene>
<proteinExistence type="inferred from homology"/>
<feature type="chain" id="PRO_5006989339" description="RND transporter" evidence="2">
    <location>
        <begin position="20"/>
        <end position="486"/>
    </location>
</feature>
<protein>
    <recommendedName>
        <fullName evidence="5">RND transporter</fullName>
    </recommendedName>
</protein>
<keyword evidence="2" id="KW-0812">Transmembrane</keyword>
<dbReference type="Pfam" id="PF02321">
    <property type="entry name" value="OEP"/>
    <property type="match status" value="2"/>
</dbReference>
<dbReference type="NCBIfam" id="TIGR01845">
    <property type="entry name" value="outer_NodT"/>
    <property type="match status" value="1"/>
</dbReference>
<dbReference type="InterPro" id="IPR010131">
    <property type="entry name" value="MdtP/NodT-like"/>
</dbReference>
<dbReference type="Gene3D" id="1.20.1600.10">
    <property type="entry name" value="Outer membrane efflux proteins (OEP)"/>
    <property type="match status" value="1"/>
</dbReference>
<dbReference type="GO" id="GO:0005886">
    <property type="term" value="C:plasma membrane"/>
    <property type="evidence" value="ECO:0007669"/>
    <property type="project" value="UniProtKB-SubCell"/>
</dbReference>
<dbReference type="AlphaFoldDB" id="A0A103RPW8"/>
<evidence type="ECO:0000313" key="4">
    <source>
        <dbReference type="Proteomes" id="UP000064029"/>
    </source>
</evidence>
<evidence type="ECO:0000313" key="3">
    <source>
        <dbReference type="EMBL" id="KVG71593.1"/>
    </source>
</evidence>
<dbReference type="PROSITE" id="PS51257">
    <property type="entry name" value="PROKAR_LIPOPROTEIN"/>
    <property type="match status" value="1"/>
</dbReference>
<feature type="signal peptide" evidence="2">
    <location>
        <begin position="1"/>
        <end position="19"/>
    </location>
</feature>
<dbReference type="PANTHER" id="PTHR30203">
    <property type="entry name" value="OUTER MEMBRANE CATION EFFLUX PROTEIN"/>
    <property type="match status" value="1"/>
</dbReference>
<dbReference type="EMBL" id="LOXM01000070">
    <property type="protein sequence ID" value="KVG71593.1"/>
    <property type="molecule type" value="Genomic_DNA"/>
</dbReference>
<evidence type="ECO:0000256" key="1">
    <source>
        <dbReference type="ARBA" id="ARBA00007613"/>
    </source>
</evidence>
<accession>A0A103RPW8</accession>
<keyword evidence="2" id="KW-1134">Transmembrane beta strand</keyword>
<dbReference type="PANTHER" id="PTHR30203:SF33">
    <property type="entry name" value="BLR4455 PROTEIN"/>
    <property type="match status" value="1"/>
</dbReference>
<organism evidence="3 4">
    <name type="scientific">Burkholderia ubonensis</name>
    <dbReference type="NCBI Taxonomy" id="101571"/>
    <lineage>
        <taxon>Bacteria</taxon>
        <taxon>Pseudomonadati</taxon>
        <taxon>Pseudomonadota</taxon>
        <taxon>Betaproteobacteria</taxon>
        <taxon>Burkholderiales</taxon>
        <taxon>Burkholderiaceae</taxon>
        <taxon>Burkholderia</taxon>
        <taxon>Burkholderia cepacia complex</taxon>
    </lineage>
</organism>
<dbReference type="SUPFAM" id="SSF56954">
    <property type="entry name" value="Outer membrane efflux proteins (OEP)"/>
    <property type="match status" value="1"/>
</dbReference>
<reference evidence="3 4" key="1">
    <citation type="submission" date="2015-11" db="EMBL/GenBank/DDBJ databases">
        <title>Expanding the genomic diversity of Burkholderia species for the development of highly accurate diagnostics.</title>
        <authorList>
            <person name="Sahl J."/>
            <person name="Keim P."/>
            <person name="Wagner D."/>
        </authorList>
    </citation>
    <scope>NUCLEOTIDE SEQUENCE [LARGE SCALE GENOMIC DNA]</scope>
    <source>
        <strain evidence="3 4">MSMB2036</strain>
    </source>
</reference>
<sequence length="486" mass="52389">MVSMRAASGAVLLATVVLAGCNPLLQQRSAKDIALTGDYMGVHPSETLDSGAGARQTYANGAAVPGKWWTRFGSPSLDRVIETAMRDSPSLRSTESKLVAAQKYLIAQQGASYFPSIDFNASVKREKVNTASIGLPILPNPKPFTLYNTGLSISYDFDVFGAERHLVASKRHEVEAKTYQLEAARLALAGNIVTAAVREAQLRSEIGVRERLRNDQRHVGQLLNGRYANGSVGHDDVLDSEADVARSEAELLPLRKSLAQVRMQLAVYAGASSPESMPEFHLEELHLPEQLPLVVPSEWVHRRPDILAAEANLRVAGELAGVAAANLYPQIALSANIGSSPLTLARLFAGDAGLWSFGAQLTAPIFRGGELNAKRDAAYAEYEAAFQDYKGVVLTALQSVGDAMAAMEQDSRASAAYIESARRREALRDLTRSQLGLGNRDLLDVLQAERAYNLSELDVVRARASQLTNTAAFFSAMGGAIDLPSR</sequence>
<keyword evidence="2" id="KW-0564">Palmitate</keyword>
<comment type="caution">
    <text evidence="3">The sequence shown here is derived from an EMBL/GenBank/DDBJ whole genome shotgun (WGS) entry which is preliminary data.</text>
</comment>
<dbReference type="InterPro" id="IPR003423">
    <property type="entry name" value="OMP_efflux"/>
</dbReference>
<comment type="similarity">
    <text evidence="1 2">Belongs to the outer membrane factor (OMF) (TC 1.B.17) family.</text>
</comment>
<dbReference type="Gene3D" id="2.20.200.10">
    <property type="entry name" value="Outer membrane efflux proteins (OEP)"/>
    <property type="match status" value="1"/>
</dbReference>
<name>A0A103RPW8_9BURK</name>
<dbReference type="Proteomes" id="UP000064029">
    <property type="component" value="Unassembled WGS sequence"/>
</dbReference>
<keyword evidence="2" id="KW-0472">Membrane</keyword>
<keyword evidence="2" id="KW-0732">Signal</keyword>